<keyword evidence="8" id="KW-0966">Cell projection</keyword>
<dbReference type="AlphaFoldDB" id="S0EXH1"/>
<dbReference type="Pfam" id="PF00700">
    <property type="entry name" value="Flagellin_C"/>
    <property type="match status" value="1"/>
</dbReference>
<keyword evidence="3 5" id="KW-0964">Secreted</keyword>
<keyword evidence="4 5" id="KW-0975">Bacterial flagellum</keyword>
<dbReference type="InterPro" id="IPR001029">
    <property type="entry name" value="Flagellin_N"/>
</dbReference>
<evidence type="ECO:0000313" key="9">
    <source>
        <dbReference type="Proteomes" id="UP000014227"/>
    </source>
</evidence>
<protein>
    <recommendedName>
        <fullName evidence="2 5">Flagellin</fullName>
    </recommendedName>
</protein>
<evidence type="ECO:0000259" key="7">
    <source>
        <dbReference type="Pfam" id="PF00700"/>
    </source>
</evidence>
<evidence type="ECO:0000256" key="5">
    <source>
        <dbReference type="RuleBase" id="RU362073"/>
    </source>
</evidence>
<evidence type="ECO:0000313" key="8">
    <source>
        <dbReference type="EMBL" id="CCW36388.1"/>
    </source>
</evidence>
<dbReference type="eggNOG" id="COG1344">
    <property type="taxonomic scope" value="Bacteria"/>
</dbReference>
<dbReference type="RefSeq" id="WP_016483897.1">
    <property type="nucleotide sequence ID" value="NC_021487.1"/>
</dbReference>
<dbReference type="Pfam" id="PF00669">
    <property type="entry name" value="Flagellin_N"/>
    <property type="match status" value="1"/>
</dbReference>
<dbReference type="InParanoid" id="S0EXH1"/>
<evidence type="ECO:0000256" key="3">
    <source>
        <dbReference type="ARBA" id="ARBA00022525"/>
    </source>
</evidence>
<dbReference type="Gene3D" id="6.10.10.10">
    <property type="entry name" value="Flagellar export chaperone, C-terminal domain"/>
    <property type="match status" value="1"/>
</dbReference>
<accession>S0EXH1</accession>
<proteinExistence type="inferred from homology"/>
<feature type="domain" description="Flagellin C-terminal" evidence="7">
    <location>
        <begin position="394"/>
        <end position="471"/>
    </location>
</feature>
<dbReference type="InterPro" id="IPR046358">
    <property type="entry name" value="Flagellin_C"/>
</dbReference>
<dbReference type="Proteomes" id="UP000014227">
    <property type="component" value="Chromosome I"/>
</dbReference>
<dbReference type="GO" id="GO:0005576">
    <property type="term" value="C:extracellular region"/>
    <property type="evidence" value="ECO:0007669"/>
    <property type="project" value="UniProtKB-SubCell"/>
</dbReference>
<dbReference type="SUPFAM" id="SSF64518">
    <property type="entry name" value="Phase 1 flagellin"/>
    <property type="match status" value="1"/>
</dbReference>
<evidence type="ECO:0000259" key="6">
    <source>
        <dbReference type="Pfam" id="PF00669"/>
    </source>
</evidence>
<dbReference type="InterPro" id="IPR001492">
    <property type="entry name" value="Flagellin"/>
</dbReference>
<sequence length="480" mass="48520">MDFSFVTNLNALAASYYLNQTNSAIQQSLLRLSSGLRINSPADDPSGFLIATNLQTQVNGMNQALSNIQNDVNEVKTASGAVQQIVTLVQNIQASALDAQSNPSNAAADQQAIQSAIAAINNIANNTTFNGIGLLNGTAGTSASVTNSNLIASASFGGTFANGVTQSGNVTITVTQAATMATITGTVNYASANATIANSGTVTINGQSITVSSGETVQSLIDSINQISSQTGVSAGFSGGKIVLTQTNYGGNYSISESDSAGAIIAAGNATTAVGQNALATVTAMTQINGSTVAQTVNFTGGVNPTDSGLLLSDSSGNKILLTASGNSTSTSNVAVANISSNPAQFQIGANVGQTVSFAFQNMQASQLGTTAIPGQSLQSINVTTPTGAANAVQIANAALSQVTTYAAELGNFQKNTLQATQNYLSNAVTNLSASVSNIMDVNVAQESVNLANLQLLQQSGINALYTANNLGALYLKLLP</sequence>
<dbReference type="HOGENOM" id="CLU_011142_7_1_0"/>
<comment type="similarity">
    <text evidence="1 5">Belongs to the bacterial flagellin family.</text>
</comment>
<dbReference type="InterPro" id="IPR042187">
    <property type="entry name" value="Flagellin_C_sub2"/>
</dbReference>
<dbReference type="OrthoDB" id="9796789at2"/>
<dbReference type="PATRIC" id="fig|1303518.3.peg.2696"/>
<organism evidence="8 9">
    <name type="scientific">Chthonomonas calidirosea (strain DSM 23976 / ICMP 18418 / T49)</name>
    <dbReference type="NCBI Taxonomy" id="1303518"/>
    <lineage>
        <taxon>Bacteria</taxon>
        <taxon>Bacillati</taxon>
        <taxon>Armatimonadota</taxon>
        <taxon>Chthonomonadia</taxon>
        <taxon>Chthonomonadales</taxon>
        <taxon>Chthonomonadaceae</taxon>
        <taxon>Chthonomonas</taxon>
    </lineage>
</organism>
<dbReference type="GO" id="GO:0005198">
    <property type="term" value="F:structural molecule activity"/>
    <property type="evidence" value="ECO:0007669"/>
    <property type="project" value="UniProtKB-UniRule"/>
</dbReference>
<keyword evidence="8" id="KW-0282">Flagellum</keyword>
<dbReference type="EMBL" id="HF951689">
    <property type="protein sequence ID" value="CCW36388.1"/>
    <property type="molecule type" value="Genomic_DNA"/>
</dbReference>
<dbReference type="Gene3D" id="1.20.1330.10">
    <property type="entry name" value="f41 fragment of flagellin, N-terminal domain"/>
    <property type="match status" value="2"/>
</dbReference>
<keyword evidence="8" id="KW-0969">Cilium</keyword>
<feature type="domain" description="Flagellin N-terminal" evidence="6">
    <location>
        <begin position="7"/>
        <end position="138"/>
    </location>
</feature>
<evidence type="ECO:0000256" key="4">
    <source>
        <dbReference type="ARBA" id="ARBA00023143"/>
    </source>
</evidence>
<dbReference type="KEGG" id="ccz:CCALI_02595"/>
<dbReference type="GO" id="GO:0009288">
    <property type="term" value="C:bacterial-type flagellum"/>
    <property type="evidence" value="ECO:0007669"/>
    <property type="project" value="UniProtKB-SubCell"/>
</dbReference>
<dbReference type="InterPro" id="IPR010810">
    <property type="entry name" value="Flagellin_hook_IN_motif"/>
</dbReference>
<dbReference type="PRINTS" id="PR00207">
    <property type="entry name" value="FLAGELLIN"/>
</dbReference>
<evidence type="ECO:0000256" key="2">
    <source>
        <dbReference type="ARBA" id="ARBA00020110"/>
    </source>
</evidence>
<name>S0EXH1_CHTCT</name>
<dbReference type="PANTHER" id="PTHR42792">
    <property type="entry name" value="FLAGELLIN"/>
    <property type="match status" value="1"/>
</dbReference>
<dbReference type="PANTHER" id="PTHR42792:SF2">
    <property type="entry name" value="FLAGELLIN"/>
    <property type="match status" value="1"/>
</dbReference>
<evidence type="ECO:0000256" key="1">
    <source>
        <dbReference type="ARBA" id="ARBA00005709"/>
    </source>
</evidence>
<dbReference type="Pfam" id="PF07196">
    <property type="entry name" value="Flagellin_IN"/>
    <property type="match status" value="1"/>
</dbReference>
<gene>
    <name evidence="8" type="ORF">CCALI_02595</name>
</gene>
<reference evidence="9" key="1">
    <citation type="submission" date="2013-03" db="EMBL/GenBank/DDBJ databases">
        <title>Genome sequence of Chthonomonas calidirosea, the first sequenced genome from the Armatimonadetes phylum (formally candidate division OP10).</title>
        <authorList>
            <person name="Lee K.C.Y."/>
            <person name="Morgan X.C."/>
            <person name="Dunfield P.F."/>
            <person name="Tamas I."/>
            <person name="Houghton K.M."/>
            <person name="Vyssotski M."/>
            <person name="Ryan J.L.J."/>
            <person name="Lagutin K."/>
            <person name="McDonald I.R."/>
            <person name="Stott M.B."/>
        </authorList>
    </citation>
    <scope>NUCLEOTIDE SEQUENCE [LARGE SCALE GENOMIC DNA]</scope>
    <source>
        <strain evidence="9">DSM 23976 / ICMP 18418 / T49</strain>
    </source>
</reference>
<comment type="subcellular location">
    <subcellularLocation>
        <location evidence="5">Secreted</location>
    </subcellularLocation>
    <subcellularLocation>
        <location evidence="5">Bacterial flagellum</location>
    </subcellularLocation>
</comment>
<keyword evidence="9" id="KW-1185">Reference proteome</keyword>
<comment type="function">
    <text evidence="5">Flagellin is the subunit protein which polymerizes to form the filaments of bacterial flagella.</text>
</comment>
<dbReference type="STRING" id="454171.CP488_01496"/>